<proteinExistence type="predicted"/>
<name>A0ACB8UM22_9EURO</name>
<protein>
    <submittedName>
        <fullName evidence="1">Uncharacterized protein</fullName>
    </submittedName>
</protein>
<organism evidence="1">
    <name type="scientific">Ophidiomyces ophidiicola</name>
    <dbReference type="NCBI Taxonomy" id="1387563"/>
    <lineage>
        <taxon>Eukaryota</taxon>
        <taxon>Fungi</taxon>
        <taxon>Dikarya</taxon>
        <taxon>Ascomycota</taxon>
        <taxon>Pezizomycotina</taxon>
        <taxon>Eurotiomycetes</taxon>
        <taxon>Eurotiomycetidae</taxon>
        <taxon>Onygenales</taxon>
        <taxon>Onygenaceae</taxon>
        <taxon>Ophidiomyces</taxon>
    </lineage>
</organism>
<reference evidence="1" key="1">
    <citation type="journal article" date="2022" name="bioRxiv">
        <title>Population genetic analysis of Ophidiomyces ophidiicola, the causative agent of snake fungal disease, indicates recent introductions to the USA.</title>
        <authorList>
            <person name="Ladner J.T."/>
            <person name="Palmer J.M."/>
            <person name="Ettinger C.L."/>
            <person name="Stajich J.E."/>
            <person name="Farrell T.M."/>
            <person name="Glorioso B.M."/>
            <person name="Lawson B."/>
            <person name="Price S.J."/>
            <person name="Stengle A.G."/>
            <person name="Grear D.A."/>
            <person name="Lorch J.M."/>
        </authorList>
    </citation>
    <scope>NUCLEOTIDE SEQUENCE</scope>
    <source>
        <strain evidence="1">NWHC 24266-5</strain>
    </source>
</reference>
<dbReference type="EMBL" id="JALBCA010000204">
    <property type="protein sequence ID" value="KAI2381422.1"/>
    <property type="molecule type" value="Genomic_DNA"/>
</dbReference>
<evidence type="ECO:0000313" key="1">
    <source>
        <dbReference type="EMBL" id="KAI2381422.1"/>
    </source>
</evidence>
<gene>
    <name evidence="1" type="ORF">LOY88_006754</name>
</gene>
<comment type="caution">
    <text evidence="1">The sequence shown here is derived from an EMBL/GenBank/DDBJ whole genome shotgun (WGS) entry which is preliminary data.</text>
</comment>
<accession>A0ACB8UM22</accession>
<sequence>MPSQSLTGGHLRWEPLIHRTVQEDANRSNRHLPCNALSHISYPQRLSQQEHGARLYSAIVTSDTPGPFFLINAALQSPTELLCSSSATFIVPLRQPPRDASPFFARWLPDVAVFLVEHCFSVPVGVQRFEDGTKSARVQESSRGVGLAEVCQFNETLPRHSDRSLQAALSEEEVAELLKLDQFDWGDEIFTDPMLVESESRNEQDHALDFMQQTDTKRNGEVSSVALLEHNMTNTDMSCDPGPVPPTVVLPITALSNPVTDSVTAAMFLEYETIFTDDSTGLSHDGQPADILPLSCAAGDEILWQQRCMARDPGIHHFNWLGRPVSERSHTPPEVSLVVITSSPKPWMHDISRAGAMMRQALTYVDPVLFKGDKSILSRFRGHALMQALRGRVCQFYTPNGTWQKDQNGHCDIEPWPDPGHPRAYLTSPWLIVTGWLGSDDTPTRFSYMRGSSAPLIRPRVRRSASSLSISDTA</sequence>